<dbReference type="KEGG" id="cpm:G5S_0967"/>
<feature type="binding site" evidence="7">
    <location>
        <position position="186"/>
    </location>
    <ligand>
        <name>substrate</name>
    </ligand>
</feature>
<dbReference type="Proteomes" id="UP000008305">
    <property type="component" value="Chromosome"/>
</dbReference>
<dbReference type="GO" id="GO:0016787">
    <property type="term" value="F:hydrolase activity"/>
    <property type="evidence" value="ECO:0007669"/>
    <property type="project" value="UniProtKB-KW"/>
</dbReference>
<comment type="similarity">
    <text evidence="7">Belongs to the KAE1 / TsaD family.</text>
</comment>
<comment type="catalytic activity">
    <reaction evidence="6 7">
        <text>L-threonylcarbamoyladenylate + adenosine(37) in tRNA = N(6)-L-threonylcarbamoyladenosine(37) in tRNA + AMP + H(+)</text>
        <dbReference type="Rhea" id="RHEA:37059"/>
        <dbReference type="Rhea" id="RHEA-COMP:10162"/>
        <dbReference type="Rhea" id="RHEA-COMP:10163"/>
        <dbReference type="ChEBI" id="CHEBI:15378"/>
        <dbReference type="ChEBI" id="CHEBI:73682"/>
        <dbReference type="ChEBI" id="CHEBI:74411"/>
        <dbReference type="ChEBI" id="CHEBI:74418"/>
        <dbReference type="ChEBI" id="CHEBI:456215"/>
        <dbReference type="EC" id="2.3.1.234"/>
    </reaction>
</comment>
<organism evidence="9 10">
    <name type="scientific">Chlamydia pecorum (strain ATCC VR-628 / DSM 29919 / E58)</name>
    <name type="common">Chlamydophila pecorum</name>
    <dbReference type="NCBI Taxonomy" id="331635"/>
    <lineage>
        <taxon>Bacteria</taxon>
        <taxon>Pseudomonadati</taxon>
        <taxon>Chlamydiota</taxon>
        <taxon>Chlamydiia</taxon>
        <taxon>Chlamydiales</taxon>
        <taxon>Chlamydiaceae</taxon>
        <taxon>Chlamydia/Chlamydophila group</taxon>
        <taxon>Chlamydia</taxon>
    </lineage>
</organism>
<keyword evidence="2 7" id="KW-0819">tRNA processing</keyword>
<evidence type="ECO:0000313" key="9">
    <source>
        <dbReference type="EMBL" id="AEB41891.1"/>
    </source>
</evidence>
<evidence type="ECO:0000256" key="4">
    <source>
        <dbReference type="ARBA" id="ARBA00023004"/>
    </source>
</evidence>
<dbReference type="InterPro" id="IPR000905">
    <property type="entry name" value="Gcp-like_dom"/>
</dbReference>
<dbReference type="FunFam" id="3.30.420.40:FF:000012">
    <property type="entry name" value="tRNA N6-adenosine threonylcarbamoyltransferase"/>
    <property type="match status" value="1"/>
</dbReference>
<name>A0AA34RDT2_CHLPE</name>
<feature type="domain" description="Gcp-like" evidence="8">
    <location>
        <begin position="43"/>
        <end position="329"/>
    </location>
</feature>
<feature type="binding site" evidence="7">
    <location>
        <position position="134"/>
    </location>
    <ligand>
        <name>Fe cation</name>
        <dbReference type="ChEBI" id="CHEBI:24875"/>
    </ligand>
</feature>
<dbReference type="SUPFAM" id="SSF53067">
    <property type="entry name" value="Actin-like ATPase domain"/>
    <property type="match status" value="1"/>
</dbReference>
<feature type="binding site" evidence="7">
    <location>
        <position position="199"/>
    </location>
    <ligand>
        <name>substrate</name>
    </ligand>
</feature>
<feature type="binding site" evidence="7">
    <location>
        <begin position="153"/>
        <end position="157"/>
    </location>
    <ligand>
        <name>substrate</name>
    </ligand>
</feature>
<evidence type="ECO:0000256" key="5">
    <source>
        <dbReference type="ARBA" id="ARBA00023315"/>
    </source>
</evidence>
<dbReference type="PRINTS" id="PR00789">
    <property type="entry name" value="OSIALOPTASE"/>
</dbReference>
<feature type="binding site" evidence="7">
    <location>
        <position position="323"/>
    </location>
    <ligand>
        <name>Fe cation</name>
        <dbReference type="ChEBI" id="CHEBI:24875"/>
    </ligand>
</feature>
<dbReference type="Pfam" id="PF00814">
    <property type="entry name" value="TsaD"/>
    <property type="match status" value="1"/>
</dbReference>
<comment type="function">
    <text evidence="7">Required for the formation of a threonylcarbamoyl group on adenosine at position 37 (t(6)A37) in tRNAs that read codons beginning with adenine. Is involved in the transfer of the threonylcarbamoyl moiety of threonylcarbamoyl-AMP (TC-AMP) to the N6 group of A37, together with TsaE and TsaB. TsaD likely plays a direct catalytic role in this reaction.</text>
</comment>
<evidence type="ECO:0000259" key="8">
    <source>
        <dbReference type="Pfam" id="PF00814"/>
    </source>
</evidence>
<evidence type="ECO:0000256" key="6">
    <source>
        <dbReference type="ARBA" id="ARBA00048117"/>
    </source>
</evidence>
<dbReference type="AlphaFoldDB" id="A0AA34RDT2"/>
<feature type="binding site" evidence="7">
    <location>
        <position position="203"/>
    </location>
    <ligand>
        <name>substrate</name>
    </ligand>
</feature>
<reference evidence="9 10" key="1">
    <citation type="journal article" date="2011" name="J. Bacteriol.">
        <title>Genome sequence of the obligate intracellular animal pathogen Chlamydia pecorum E58.</title>
        <authorList>
            <person name="Mojica S."/>
            <person name="Huot Creasy H."/>
            <person name="Daugherty S."/>
            <person name="Read T.D."/>
            <person name="Kim T."/>
            <person name="Kaltenboeck B."/>
            <person name="Bavoil P."/>
            <person name="Myers G.S."/>
        </authorList>
    </citation>
    <scope>NUCLEOTIDE SEQUENCE [LARGE SCALE GENOMIC DNA]</scope>
    <source>
        <strain evidence="9 10">E58</strain>
    </source>
</reference>
<gene>
    <name evidence="7" type="primary">tsaD</name>
    <name evidence="9" type="ordered locus">G5S_0967</name>
</gene>
<feature type="binding site" evidence="7">
    <location>
        <position position="298"/>
    </location>
    <ligand>
        <name>substrate</name>
    </ligand>
</feature>
<dbReference type="HAMAP" id="MF_01445">
    <property type="entry name" value="TsaD"/>
    <property type="match status" value="1"/>
</dbReference>
<evidence type="ECO:0000256" key="7">
    <source>
        <dbReference type="HAMAP-Rule" id="MF_01445"/>
    </source>
</evidence>
<dbReference type="GO" id="GO:0002949">
    <property type="term" value="P:tRNA threonylcarbamoyladenosine modification"/>
    <property type="evidence" value="ECO:0007669"/>
    <property type="project" value="UniProtKB-UniRule"/>
</dbReference>
<evidence type="ECO:0000256" key="3">
    <source>
        <dbReference type="ARBA" id="ARBA00022723"/>
    </source>
</evidence>
<dbReference type="GO" id="GO:0005506">
    <property type="term" value="F:iron ion binding"/>
    <property type="evidence" value="ECO:0007669"/>
    <property type="project" value="UniProtKB-UniRule"/>
</dbReference>
<keyword evidence="7" id="KW-0963">Cytoplasm</keyword>
<keyword evidence="3 7" id="KW-0479">Metal-binding</keyword>
<dbReference type="PANTHER" id="PTHR11735:SF6">
    <property type="entry name" value="TRNA N6-ADENOSINE THREONYLCARBAMOYLTRANSFERASE, MITOCHONDRIAL"/>
    <property type="match status" value="1"/>
</dbReference>
<dbReference type="EMBL" id="CP002608">
    <property type="protein sequence ID" value="AEB41891.1"/>
    <property type="molecule type" value="Genomic_DNA"/>
</dbReference>
<dbReference type="InterPro" id="IPR017861">
    <property type="entry name" value="KAE1/TsaD"/>
</dbReference>
<dbReference type="InterPro" id="IPR043129">
    <property type="entry name" value="ATPase_NBD"/>
</dbReference>
<accession>A0AA34RDT2</accession>
<dbReference type="GO" id="GO:0005737">
    <property type="term" value="C:cytoplasm"/>
    <property type="evidence" value="ECO:0007669"/>
    <property type="project" value="UniProtKB-SubCell"/>
</dbReference>
<dbReference type="EC" id="2.3.1.234" evidence="7"/>
<keyword evidence="9" id="KW-0378">Hydrolase</keyword>
<sequence>MPIFEFPLYYGLEYVTSQVFMLTLGLESTCDETACAVVNDKNQICSNIVASQEIHAAYGGVVPELASRAHLQNLPVVVEAALRQAELTLKDIDLIAVTHTPGLIGSLSVGVHFAKGLSQGSGIPLIGVNHVEAHLYAAYMTVQDVHFPALGLVVSGAHTAMFFMDSPTSYKLIGKTRDDALGETFDKVGRFLQLPYPGGARLEKLALQGNASAYPFAPSKVPGYDFSFSGLKTAVLYAIKGNNSNHCTPFPELSETTKANIAASFQKAACATVAQKLSSVVQEFSCQSILVGGGVASNLYFQEMLKAACDTPVYVPSANLCSDNAAMVAGLGGRCFQNHVNTPCISPCARSHWESVWESSCSLP</sequence>
<feature type="binding site" evidence="7">
    <location>
        <position position="130"/>
    </location>
    <ligand>
        <name>Fe cation</name>
        <dbReference type="ChEBI" id="CHEBI:24875"/>
    </ligand>
</feature>
<keyword evidence="5 7" id="KW-0012">Acyltransferase</keyword>
<evidence type="ECO:0000256" key="2">
    <source>
        <dbReference type="ARBA" id="ARBA00022694"/>
    </source>
</evidence>
<dbReference type="InterPro" id="IPR022450">
    <property type="entry name" value="TsaD"/>
</dbReference>
<keyword evidence="1 7" id="KW-0808">Transferase</keyword>
<comment type="subcellular location">
    <subcellularLocation>
        <location evidence="7">Cytoplasm</location>
    </subcellularLocation>
</comment>
<evidence type="ECO:0000256" key="1">
    <source>
        <dbReference type="ARBA" id="ARBA00022679"/>
    </source>
</evidence>
<evidence type="ECO:0000313" key="10">
    <source>
        <dbReference type="Proteomes" id="UP000008305"/>
    </source>
</evidence>
<dbReference type="NCBIfam" id="TIGR03723">
    <property type="entry name" value="T6A_TsaD_YgjD"/>
    <property type="match status" value="1"/>
</dbReference>
<keyword evidence="10" id="KW-1185">Reference proteome</keyword>
<dbReference type="NCBIfam" id="TIGR00329">
    <property type="entry name" value="gcp_kae1"/>
    <property type="match status" value="1"/>
</dbReference>
<dbReference type="PANTHER" id="PTHR11735">
    <property type="entry name" value="TRNA N6-ADENOSINE THREONYLCARBAMOYLTRANSFERASE"/>
    <property type="match status" value="1"/>
</dbReference>
<keyword evidence="4 7" id="KW-0408">Iron</keyword>
<dbReference type="Gene3D" id="3.30.420.40">
    <property type="match status" value="2"/>
</dbReference>
<dbReference type="GO" id="GO:0061711">
    <property type="term" value="F:tRNA N(6)-L-threonylcarbamoyladenine synthase activity"/>
    <property type="evidence" value="ECO:0007669"/>
    <property type="project" value="UniProtKB-EC"/>
</dbReference>
<proteinExistence type="inferred from homology"/>
<comment type="cofactor">
    <cofactor evidence="7">
        <name>Fe(2+)</name>
        <dbReference type="ChEBI" id="CHEBI:29033"/>
    </cofactor>
    <text evidence="7">Binds 1 Fe(2+) ion per subunit.</text>
</comment>
<dbReference type="CDD" id="cd24133">
    <property type="entry name" value="ASKHA_NBD_TsaD_bac"/>
    <property type="match status" value="1"/>
</dbReference>
<protein>
    <recommendedName>
        <fullName evidence="7">tRNA N6-adenosine threonylcarbamoyltransferase</fullName>
        <ecNumber evidence="7">2.3.1.234</ecNumber>
    </recommendedName>
    <alternativeName>
        <fullName evidence="7">N6-L-threonylcarbamoyladenine synthase</fullName>
        <shortName evidence="7">t(6)A synthase</shortName>
    </alternativeName>
    <alternativeName>
        <fullName evidence="7">t(6)A37 threonylcarbamoyladenosine biosynthesis protein TsaD</fullName>
    </alternativeName>
    <alternativeName>
        <fullName evidence="7">tRNA threonylcarbamoyladenosine biosynthesis protein TsaD</fullName>
    </alternativeName>
</protein>